<comment type="subcellular location">
    <subcellularLocation>
        <location evidence="1">Nucleus</location>
        <location evidence="1">Nucleolus</location>
    </subcellularLocation>
</comment>
<keyword evidence="9" id="KW-1185">Reference proteome</keyword>
<dbReference type="InterPro" id="IPR020472">
    <property type="entry name" value="WD40_PAC1"/>
</dbReference>
<dbReference type="InterPro" id="IPR036322">
    <property type="entry name" value="WD40_repeat_dom_sf"/>
</dbReference>
<evidence type="ECO:0000313" key="9">
    <source>
        <dbReference type="Proteomes" id="UP001497392"/>
    </source>
</evidence>
<protein>
    <submittedName>
        <fullName evidence="8">G2909 protein</fullName>
    </submittedName>
</protein>
<dbReference type="PRINTS" id="PR00320">
    <property type="entry name" value="GPROTEINBRPT"/>
</dbReference>
<evidence type="ECO:0000256" key="4">
    <source>
        <dbReference type="ARBA" id="ARBA00022737"/>
    </source>
</evidence>
<dbReference type="Pfam" id="PF00400">
    <property type="entry name" value="WD40"/>
    <property type="match status" value="4"/>
</dbReference>
<keyword evidence="4" id="KW-0677">Repeat</keyword>
<dbReference type="InterPro" id="IPR001680">
    <property type="entry name" value="WD40_rpt"/>
</dbReference>
<evidence type="ECO:0000313" key="8">
    <source>
        <dbReference type="EMBL" id="CAL5220829.1"/>
    </source>
</evidence>
<evidence type="ECO:0000256" key="3">
    <source>
        <dbReference type="ARBA" id="ARBA00022574"/>
    </source>
</evidence>
<dbReference type="InterPro" id="IPR015943">
    <property type="entry name" value="WD40/YVTN_repeat-like_dom_sf"/>
</dbReference>
<dbReference type="PROSITE" id="PS50294">
    <property type="entry name" value="WD_REPEATS_REGION"/>
    <property type="match status" value="2"/>
</dbReference>
<dbReference type="CDD" id="cd00200">
    <property type="entry name" value="WD40"/>
    <property type="match status" value="1"/>
</dbReference>
<dbReference type="PANTHER" id="PTHR19924">
    <property type="entry name" value="UTP15 U3 SMALL NUCLEOLAR RNA-ASSOCIATED PROTEIN 15 FAMILY MEMBER"/>
    <property type="match status" value="1"/>
</dbReference>
<keyword evidence="2" id="KW-0698">rRNA processing</keyword>
<comment type="caution">
    <text evidence="8">The sequence shown here is derived from an EMBL/GenBank/DDBJ whole genome shotgun (WGS) entry which is preliminary data.</text>
</comment>
<dbReference type="SUPFAM" id="SSF50978">
    <property type="entry name" value="WD40 repeat-like"/>
    <property type="match status" value="1"/>
</dbReference>
<name>A0ABP1FNT7_9CHLO</name>
<evidence type="ECO:0000256" key="2">
    <source>
        <dbReference type="ARBA" id="ARBA00022552"/>
    </source>
</evidence>
<reference evidence="8 9" key="1">
    <citation type="submission" date="2024-06" db="EMBL/GenBank/DDBJ databases">
        <authorList>
            <person name="Kraege A."/>
            <person name="Thomma B."/>
        </authorList>
    </citation>
    <scope>NUCLEOTIDE SEQUENCE [LARGE SCALE GENOMIC DNA]</scope>
</reference>
<keyword evidence="3 6" id="KW-0853">WD repeat</keyword>
<dbReference type="Gene3D" id="2.130.10.10">
    <property type="entry name" value="YVTN repeat-like/Quinoprotein amine dehydrogenase"/>
    <property type="match status" value="3"/>
</dbReference>
<dbReference type="InterPro" id="IPR018983">
    <property type="entry name" value="U3_snoRNA-assocProt_15_C"/>
</dbReference>
<evidence type="ECO:0000256" key="1">
    <source>
        <dbReference type="ARBA" id="ARBA00004604"/>
    </source>
</evidence>
<dbReference type="Proteomes" id="UP001497392">
    <property type="component" value="Unassembled WGS sequence"/>
</dbReference>
<sequence>MEDQPSQFQKTLIKQYPARTASETAESRYWRRFRAPDTSQQVGAVTSIDFCPLYPYNYAVTSSTRVIIFDAHTRRPLTTLSRFKDKAYSGTFRSDGRLLVAGGETGFVQVFDPQKQTLLRQLKGHQRPVHTTRFAPDKMHVLSGSDDATIRYWDITAGEQLFRLDGHTDYIRSSACSPSSQDTWATGSYDHTCKIWDIRNKQCVMTMEHGGPVEATAWLPGGSLLATAGGTEIKIWNVLAGGQLLARLANHQKTVTSLCTASSAGPAATSAPRLLSGSLDGHVKVYELDEFKVTHATKYPGPVMSVGISPNAALLAVGLANGQLLVRKHSHNKGAVPGLPGAPSKQKVPYQRRLTAANYRYFTRGGNEKAAPGDVQVQLPGQKKLAAYDQMLRRFEYRAALDAALATEQVEIVANLLEELAARSGLGAALGGRDAQQLVPLLAHLQKHIVDPRHSNLFIGILNRVLDTYGPALGVSEDVDMKIRQVREQVKLEAKLQNTLLRLQGSLEPILSVALSAGGHSEE</sequence>
<feature type="repeat" description="WD" evidence="6">
    <location>
        <begin position="164"/>
        <end position="206"/>
    </location>
</feature>
<evidence type="ECO:0000256" key="5">
    <source>
        <dbReference type="ARBA" id="ARBA00023242"/>
    </source>
</evidence>
<dbReference type="PROSITE" id="PS50082">
    <property type="entry name" value="WD_REPEATS_2"/>
    <property type="match status" value="2"/>
</dbReference>
<evidence type="ECO:0000259" key="7">
    <source>
        <dbReference type="Pfam" id="PF09384"/>
    </source>
</evidence>
<feature type="repeat" description="WD" evidence="6">
    <location>
        <begin position="122"/>
        <end position="163"/>
    </location>
</feature>
<feature type="domain" description="U3 small nucleolar RNA-associated protein 15 C-terminal" evidence="7">
    <location>
        <begin position="368"/>
        <end position="510"/>
    </location>
</feature>
<dbReference type="Pfam" id="PF09384">
    <property type="entry name" value="UTP15_C"/>
    <property type="match status" value="1"/>
</dbReference>
<evidence type="ECO:0000256" key="6">
    <source>
        <dbReference type="PROSITE-ProRule" id="PRU00221"/>
    </source>
</evidence>
<dbReference type="EMBL" id="CAXHTA020000004">
    <property type="protein sequence ID" value="CAL5220829.1"/>
    <property type="molecule type" value="Genomic_DNA"/>
</dbReference>
<organism evidence="8 9">
    <name type="scientific">Coccomyxa viridis</name>
    <dbReference type="NCBI Taxonomy" id="1274662"/>
    <lineage>
        <taxon>Eukaryota</taxon>
        <taxon>Viridiplantae</taxon>
        <taxon>Chlorophyta</taxon>
        <taxon>core chlorophytes</taxon>
        <taxon>Trebouxiophyceae</taxon>
        <taxon>Trebouxiophyceae incertae sedis</taxon>
        <taxon>Coccomyxaceae</taxon>
        <taxon>Coccomyxa</taxon>
    </lineage>
</organism>
<keyword evidence="5" id="KW-0539">Nucleus</keyword>
<dbReference type="PANTHER" id="PTHR19924:SF26">
    <property type="entry name" value="U3 SMALL NUCLEOLAR RNA-ASSOCIATED PROTEIN 15 HOMOLOG"/>
    <property type="match status" value="1"/>
</dbReference>
<dbReference type="SMART" id="SM00320">
    <property type="entry name" value="WD40"/>
    <property type="match status" value="7"/>
</dbReference>
<proteinExistence type="predicted"/>
<accession>A0ABP1FNT7</accession>
<gene>
    <name evidence="8" type="primary">g2909</name>
    <name evidence="8" type="ORF">VP750_LOCUS2488</name>
</gene>